<dbReference type="PANTHER" id="PTHR30329:SF21">
    <property type="entry name" value="LIPOPROTEIN YIAD-RELATED"/>
    <property type="match status" value="1"/>
</dbReference>
<dbReference type="Proteomes" id="UP000642180">
    <property type="component" value="Unassembled WGS sequence"/>
</dbReference>
<dbReference type="CDD" id="cd07185">
    <property type="entry name" value="OmpA_C-like"/>
    <property type="match status" value="1"/>
</dbReference>
<dbReference type="InterPro" id="IPR036737">
    <property type="entry name" value="OmpA-like_sf"/>
</dbReference>
<keyword evidence="2 4" id="KW-0472">Membrane</keyword>
<dbReference type="AlphaFoldDB" id="A0A8J3ASV4"/>
<dbReference type="EMBL" id="BMDI01000001">
    <property type="protein sequence ID" value="GGI18030.1"/>
    <property type="molecule type" value="Genomic_DNA"/>
</dbReference>
<evidence type="ECO:0000256" key="4">
    <source>
        <dbReference type="PROSITE-ProRule" id="PRU00473"/>
    </source>
</evidence>
<proteinExistence type="predicted"/>
<dbReference type="PROSITE" id="PS51123">
    <property type="entry name" value="OMPA_2"/>
    <property type="match status" value="1"/>
</dbReference>
<evidence type="ECO:0000259" key="5">
    <source>
        <dbReference type="PROSITE" id="PS51123"/>
    </source>
</evidence>
<organism evidence="6 7">
    <name type="scientific">Oxalicibacterium faecigallinarum</name>
    <dbReference type="NCBI Taxonomy" id="573741"/>
    <lineage>
        <taxon>Bacteria</taxon>
        <taxon>Pseudomonadati</taxon>
        <taxon>Pseudomonadota</taxon>
        <taxon>Betaproteobacteria</taxon>
        <taxon>Burkholderiales</taxon>
        <taxon>Oxalobacteraceae</taxon>
        <taxon>Oxalicibacterium</taxon>
    </lineage>
</organism>
<dbReference type="InterPro" id="IPR006665">
    <property type="entry name" value="OmpA-like"/>
</dbReference>
<keyword evidence="3" id="KW-0998">Cell outer membrane</keyword>
<protein>
    <recommendedName>
        <fullName evidence="5">OmpA-like domain-containing protein</fullName>
    </recommendedName>
</protein>
<dbReference type="InterPro" id="IPR050330">
    <property type="entry name" value="Bact_OuterMem_StrucFunc"/>
</dbReference>
<comment type="caution">
    <text evidence="6">The sequence shown here is derived from an EMBL/GenBank/DDBJ whole genome shotgun (WGS) entry which is preliminary data.</text>
</comment>
<accession>A0A8J3ASV4</accession>
<dbReference type="InterPro" id="IPR006664">
    <property type="entry name" value="OMP_bac"/>
</dbReference>
<dbReference type="SUPFAM" id="SSF103088">
    <property type="entry name" value="OmpA-like"/>
    <property type="match status" value="1"/>
</dbReference>
<dbReference type="Gene3D" id="3.30.1330.60">
    <property type="entry name" value="OmpA-like domain"/>
    <property type="match status" value="1"/>
</dbReference>
<evidence type="ECO:0000256" key="1">
    <source>
        <dbReference type="ARBA" id="ARBA00004442"/>
    </source>
</evidence>
<dbReference type="PRINTS" id="PR01021">
    <property type="entry name" value="OMPADOMAIN"/>
</dbReference>
<feature type="domain" description="OmpA-like" evidence="5">
    <location>
        <begin position="223"/>
        <end position="351"/>
    </location>
</feature>
<evidence type="ECO:0000313" key="7">
    <source>
        <dbReference type="Proteomes" id="UP000642180"/>
    </source>
</evidence>
<evidence type="ECO:0000256" key="3">
    <source>
        <dbReference type="ARBA" id="ARBA00023237"/>
    </source>
</evidence>
<evidence type="ECO:0000313" key="6">
    <source>
        <dbReference type="EMBL" id="GGI18030.1"/>
    </source>
</evidence>
<dbReference type="Pfam" id="PF00691">
    <property type="entry name" value="OmpA"/>
    <property type="match status" value="1"/>
</dbReference>
<dbReference type="GO" id="GO:0009279">
    <property type="term" value="C:cell outer membrane"/>
    <property type="evidence" value="ECO:0007669"/>
    <property type="project" value="UniProtKB-SubCell"/>
</dbReference>
<evidence type="ECO:0000256" key="2">
    <source>
        <dbReference type="ARBA" id="ARBA00023136"/>
    </source>
</evidence>
<keyword evidence="7" id="KW-1185">Reference proteome</keyword>
<reference evidence="7" key="1">
    <citation type="journal article" date="2019" name="Int. J. Syst. Evol. Microbiol.">
        <title>The Global Catalogue of Microorganisms (GCM) 10K type strain sequencing project: providing services to taxonomists for standard genome sequencing and annotation.</title>
        <authorList>
            <consortium name="The Broad Institute Genomics Platform"/>
            <consortium name="The Broad Institute Genome Sequencing Center for Infectious Disease"/>
            <person name="Wu L."/>
            <person name="Ma J."/>
        </authorList>
    </citation>
    <scope>NUCLEOTIDE SEQUENCE [LARGE SCALE GENOMIC DNA]</scope>
    <source>
        <strain evidence="7">CCM 2767</strain>
    </source>
</reference>
<sequence>MKEQKEDDMKKSPNKKPSLYPSRTGWSLILIAAAGLSLVSAVAVAQSTNNPVLTPQQDRITDRAIHRDYGIYRETQQRIKTLNDGGRRVADYHLSKAQCWLDVSFHEYSRNDRGGFPQAALEESQRILTALEQKQDAGWETPLVNDAEKLRPDLWARYDALKQHSGFQCATQQTACAEVELVHAGNEIRDAGWRHAKPYVQIAEDLTGRAEQAAEACARPAPPAPIKLTLSADALFRFDKSTQGDLLIKGREELDEMADKLRNGYAHVKSLTVIGHTDRLGNNDYNQKLSESRASTVKAYLQQRGVQIPIKAEGRGLTEQIVACEGVTPRKALIDCLQPNRRVEVLVHEDR</sequence>
<gene>
    <name evidence="6" type="ORF">GCM10008066_11950</name>
</gene>
<name>A0A8J3ASV4_9BURK</name>
<comment type="subcellular location">
    <subcellularLocation>
        <location evidence="1">Cell outer membrane</location>
    </subcellularLocation>
</comment>
<dbReference type="PANTHER" id="PTHR30329">
    <property type="entry name" value="STATOR ELEMENT OF FLAGELLAR MOTOR COMPLEX"/>
    <property type="match status" value="1"/>
</dbReference>